<protein>
    <recommendedName>
        <fullName evidence="3">Microcin J25-processing protein McjB C-terminal domain-containing protein</fullName>
    </recommendedName>
</protein>
<gene>
    <name evidence="1" type="ORF">D3879_04280</name>
</gene>
<name>A0A418XJ64_9PSED</name>
<dbReference type="RefSeq" id="WP_119952838.1">
    <property type="nucleotide sequence ID" value="NZ_QYUR01000002.1"/>
</dbReference>
<dbReference type="OrthoDB" id="9155675at2"/>
<dbReference type="Proteomes" id="UP000284021">
    <property type="component" value="Unassembled WGS sequence"/>
</dbReference>
<evidence type="ECO:0000313" key="1">
    <source>
        <dbReference type="EMBL" id="RJG12512.1"/>
    </source>
</evidence>
<evidence type="ECO:0000313" key="2">
    <source>
        <dbReference type="Proteomes" id="UP000284021"/>
    </source>
</evidence>
<organism evidence="1 2">
    <name type="scientific">Pseudomonas cavernicola</name>
    <dbReference type="NCBI Taxonomy" id="2320866"/>
    <lineage>
        <taxon>Bacteria</taxon>
        <taxon>Pseudomonadati</taxon>
        <taxon>Pseudomonadota</taxon>
        <taxon>Gammaproteobacteria</taxon>
        <taxon>Pseudomonadales</taxon>
        <taxon>Pseudomonadaceae</taxon>
        <taxon>Pseudomonas</taxon>
    </lineage>
</organism>
<evidence type="ECO:0008006" key="3">
    <source>
        <dbReference type="Google" id="ProtNLM"/>
    </source>
</evidence>
<comment type="caution">
    <text evidence="1">The sequence shown here is derived from an EMBL/GenBank/DDBJ whole genome shotgun (WGS) entry which is preliminary data.</text>
</comment>
<reference evidence="1 2" key="1">
    <citation type="submission" date="2018-09" db="EMBL/GenBank/DDBJ databases">
        <authorList>
            <person name="Zhu H."/>
        </authorList>
    </citation>
    <scope>NUCLEOTIDE SEQUENCE [LARGE SCALE GENOMIC DNA]</scope>
    <source>
        <strain evidence="1 2">K1S02-6</strain>
    </source>
</reference>
<dbReference type="AlphaFoldDB" id="A0A418XJ64"/>
<proteinExistence type="predicted"/>
<accession>A0A418XJ64</accession>
<keyword evidence="2" id="KW-1185">Reference proteome</keyword>
<sequence>MTGADMPLVAIQKIAEQLRAAIFSVEPAARHASLKNFPHASCGSTSELIGSYLEEKGFGRFEYLHGSREGIPSHAWIQQGDLIVDLTADQFPGIDEAVIVSRCSQWHAQFEVSNPYKIDIAASDEGALRPLQPFYEQLQRLLG</sequence>
<dbReference type="EMBL" id="QYUR01000002">
    <property type="protein sequence ID" value="RJG12512.1"/>
    <property type="molecule type" value="Genomic_DNA"/>
</dbReference>